<dbReference type="GO" id="GO:0015074">
    <property type="term" value="P:DNA integration"/>
    <property type="evidence" value="ECO:0007669"/>
    <property type="project" value="InterPro"/>
</dbReference>
<evidence type="ECO:0000259" key="2">
    <source>
        <dbReference type="PROSITE" id="PS50994"/>
    </source>
</evidence>
<dbReference type="SUPFAM" id="SSF53098">
    <property type="entry name" value="Ribonuclease H-like"/>
    <property type="match status" value="1"/>
</dbReference>
<sequence length="380" mass="42373">MRFYWPKLSSDAKKYVASCTVCQFTKPSQRKSAGLMVPICPQRPWEYTGVDFVGPLPCTPCGNAYILVFMDYFSKWVEVSVVREATAQVATSKLLSEVFARHGTPTYLISDRGSPFVSELFNHVLTTLGSEHRLTTAYHPQTNATERVNRSLKTAIRAYVGTKHTAWDRYLPQICFALRTAPHESTGHSPSMLLYGRELTTPLDIITQPNSDGMDEPGIPYPESLESSIREAHDHARSILAESHAKRKKYYDRRRRPVSYSVDELVRVKTHPRSDALANFTAKLAPVYTGPYRVTQKLSEVNYRLTDVSTEADAGVFHVANMLPFRTWDTSGKAETVFAAANCKLLLPSGHGRGHSLPLPFPADDAEVSNSTALTAQSDI</sequence>
<dbReference type="Gene3D" id="1.10.340.70">
    <property type="match status" value="1"/>
</dbReference>
<evidence type="ECO:0000313" key="4">
    <source>
        <dbReference type="Proteomes" id="UP000694701"/>
    </source>
</evidence>
<dbReference type="InterPro" id="IPR001584">
    <property type="entry name" value="Integrase_cat-core"/>
</dbReference>
<dbReference type="GO" id="GO:0003676">
    <property type="term" value="F:nucleic acid binding"/>
    <property type="evidence" value="ECO:0007669"/>
    <property type="project" value="InterPro"/>
</dbReference>
<dbReference type="PROSITE" id="PS50994">
    <property type="entry name" value="INTEGRASE"/>
    <property type="match status" value="1"/>
</dbReference>
<dbReference type="PANTHER" id="PTHR37984">
    <property type="entry name" value="PROTEIN CBG26694"/>
    <property type="match status" value="1"/>
</dbReference>
<dbReference type="Pfam" id="PF22938">
    <property type="entry name" value="Integrase_p58_C"/>
    <property type="match status" value="1"/>
</dbReference>
<dbReference type="InterPro" id="IPR050951">
    <property type="entry name" value="Retrovirus_Pol_polyprotein"/>
</dbReference>
<name>A0A8C2JCE8_CYPCA</name>
<dbReference type="AlphaFoldDB" id="A0A8C2JCE8"/>
<dbReference type="InterPro" id="IPR041588">
    <property type="entry name" value="Integrase_H2C2"/>
</dbReference>
<dbReference type="Gene3D" id="3.30.420.10">
    <property type="entry name" value="Ribonuclease H-like superfamily/Ribonuclease H"/>
    <property type="match status" value="1"/>
</dbReference>
<evidence type="ECO:0000313" key="3">
    <source>
        <dbReference type="Ensembl" id="ENSCCRP00020092554.1"/>
    </source>
</evidence>
<protein>
    <recommendedName>
        <fullName evidence="1">Gypsy retrotransposon integrase-like protein 1</fullName>
    </recommendedName>
</protein>
<dbReference type="Proteomes" id="UP000694701">
    <property type="component" value="Unplaced"/>
</dbReference>
<dbReference type="Ensembl" id="ENSCCRT00020101125.1">
    <property type="protein sequence ID" value="ENSCCRP00020092554.1"/>
    <property type="gene ID" value="ENSCCRG00020042350.1"/>
</dbReference>
<dbReference type="InterPro" id="IPR036397">
    <property type="entry name" value="RNaseH_sf"/>
</dbReference>
<reference evidence="3" key="1">
    <citation type="submission" date="2025-08" db="UniProtKB">
        <authorList>
            <consortium name="Ensembl"/>
        </authorList>
    </citation>
    <scope>IDENTIFICATION</scope>
</reference>
<evidence type="ECO:0000256" key="1">
    <source>
        <dbReference type="ARBA" id="ARBA00039658"/>
    </source>
</evidence>
<proteinExistence type="predicted"/>
<dbReference type="PANTHER" id="PTHR37984:SF15">
    <property type="entry name" value="INTEGRASE CATALYTIC DOMAIN-CONTAINING PROTEIN"/>
    <property type="match status" value="1"/>
</dbReference>
<organism evidence="3 4">
    <name type="scientific">Cyprinus carpio</name>
    <name type="common">Common carp</name>
    <dbReference type="NCBI Taxonomy" id="7962"/>
    <lineage>
        <taxon>Eukaryota</taxon>
        <taxon>Metazoa</taxon>
        <taxon>Chordata</taxon>
        <taxon>Craniata</taxon>
        <taxon>Vertebrata</taxon>
        <taxon>Euteleostomi</taxon>
        <taxon>Actinopterygii</taxon>
        <taxon>Neopterygii</taxon>
        <taxon>Teleostei</taxon>
        <taxon>Ostariophysi</taxon>
        <taxon>Cypriniformes</taxon>
        <taxon>Cyprinidae</taxon>
        <taxon>Cyprininae</taxon>
        <taxon>Cyprinus</taxon>
    </lineage>
</organism>
<dbReference type="FunFam" id="3.30.420.10:FF:000032">
    <property type="entry name" value="Retrovirus-related Pol polyprotein from transposon 297-like Protein"/>
    <property type="match status" value="1"/>
</dbReference>
<dbReference type="Pfam" id="PF00665">
    <property type="entry name" value="rve"/>
    <property type="match status" value="1"/>
</dbReference>
<dbReference type="Pfam" id="PF17921">
    <property type="entry name" value="Integrase_H2C2"/>
    <property type="match status" value="1"/>
</dbReference>
<accession>A0A8C2JCE8</accession>
<feature type="domain" description="Integrase catalytic" evidence="2">
    <location>
        <begin position="40"/>
        <end position="198"/>
    </location>
</feature>
<dbReference type="InterPro" id="IPR012337">
    <property type="entry name" value="RNaseH-like_sf"/>
</dbReference>
<dbReference type="InterPro" id="IPR054465">
    <property type="entry name" value="Integrase_p58-like_C"/>
</dbReference>